<reference evidence="2 3" key="1">
    <citation type="submission" date="2019-12" db="EMBL/GenBank/DDBJ databases">
        <title>The Isolation and Genome Sequencing of Six Novel Lytic Bacteriophages from the Rumen Active Against Butyrivibrio fibrisolvens.</title>
        <authorList>
            <person name="Friedersdorff J.C.A."/>
            <person name="Kingston-Smith A.H."/>
            <person name="Pachebat J.A."/>
            <person name="Rooke D."/>
            <person name="Creevey C.J."/>
        </authorList>
    </citation>
    <scope>NUCLEOTIDE SEQUENCE [LARGE SCALE GENOMIC DNA]</scope>
</reference>
<sequence length="124" mass="13929">MAMWAHEVTLLKEAEATPRTNSNGFPIATEPTERTVFCNKKSVGYAEYFSSQQAGLTASLKVELHKVDYEGELLVMFEGKRYSVLKTYEINDDLIELTLSDLRQQATDVEPQPQPDEPQPSTSS</sequence>
<feature type="region of interest" description="Disordered" evidence="1">
    <location>
        <begin position="102"/>
        <end position="124"/>
    </location>
</feature>
<dbReference type="EMBL" id="MN882550">
    <property type="protein sequence ID" value="QHJ73549.1"/>
    <property type="molecule type" value="Genomic_DNA"/>
</dbReference>
<keyword evidence="3" id="KW-1185">Reference proteome</keyword>
<dbReference type="Proteomes" id="UP000464519">
    <property type="component" value="Segment"/>
</dbReference>
<evidence type="ECO:0000313" key="2">
    <source>
        <dbReference type="EMBL" id="QHJ73549.1"/>
    </source>
</evidence>
<evidence type="ECO:0000256" key="1">
    <source>
        <dbReference type="SAM" id="MobiDB-lite"/>
    </source>
</evidence>
<accession>A0A6B9SR51</accession>
<organism evidence="2 3">
    <name type="scientific">Butyrivibrio phage Arawn</name>
    <dbReference type="NCBI Taxonomy" id="2724180"/>
    <lineage>
        <taxon>Viruses</taxon>
        <taxon>Duplodnaviria</taxon>
        <taxon>Heunggongvirae</taxon>
        <taxon>Uroviricota</taxon>
        <taxon>Caudoviricetes</taxon>
        <taxon>Arawnvirus</taxon>
        <taxon>Arawnvirus arawn</taxon>
    </lineage>
</organism>
<dbReference type="RefSeq" id="YP_009855848.1">
    <property type="nucleotide sequence ID" value="NC_048848.1"/>
</dbReference>
<protein>
    <submittedName>
        <fullName evidence="2">Uncharacterized protein</fullName>
    </submittedName>
</protein>
<name>A0A6B9SR51_9CAUD</name>
<evidence type="ECO:0000313" key="3">
    <source>
        <dbReference type="Proteomes" id="UP000464519"/>
    </source>
</evidence>
<dbReference type="GeneID" id="55626589"/>
<proteinExistence type="predicted"/>